<evidence type="ECO:0000256" key="1">
    <source>
        <dbReference type="SAM" id="SignalP"/>
    </source>
</evidence>
<keyword evidence="3" id="KW-1185">Reference proteome</keyword>
<dbReference type="EMBL" id="JAJTTC010000009">
    <property type="protein sequence ID" value="MCF0064811.1"/>
    <property type="molecule type" value="Genomic_DNA"/>
</dbReference>
<comment type="caution">
    <text evidence="2">The sequence shown here is derived from an EMBL/GenBank/DDBJ whole genome shotgun (WGS) entry which is preliminary data.</text>
</comment>
<evidence type="ECO:0000313" key="2">
    <source>
        <dbReference type="EMBL" id="MCF0064811.1"/>
    </source>
</evidence>
<feature type="signal peptide" evidence="1">
    <location>
        <begin position="1"/>
        <end position="23"/>
    </location>
</feature>
<evidence type="ECO:0000313" key="3">
    <source>
        <dbReference type="Proteomes" id="UP001139000"/>
    </source>
</evidence>
<dbReference type="RefSeq" id="WP_234657782.1">
    <property type="nucleotide sequence ID" value="NZ_CP094997.1"/>
</dbReference>
<feature type="chain" id="PRO_5040911639" description="Por secretion system C-terminal sorting domain-containing protein" evidence="1">
    <location>
        <begin position="24"/>
        <end position="132"/>
    </location>
</feature>
<organism evidence="2 3">
    <name type="scientific">Dyadobacter chenwenxiniae</name>
    <dbReference type="NCBI Taxonomy" id="2906456"/>
    <lineage>
        <taxon>Bacteria</taxon>
        <taxon>Pseudomonadati</taxon>
        <taxon>Bacteroidota</taxon>
        <taxon>Cytophagia</taxon>
        <taxon>Cytophagales</taxon>
        <taxon>Spirosomataceae</taxon>
        <taxon>Dyadobacter</taxon>
    </lineage>
</organism>
<accession>A0A9X1TFY7</accession>
<reference evidence="2" key="1">
    <citation type="submission" date="2021-12" db="EMBL/GenBank/DDBJ databases">
        <title>Novel species in genus Dyadobacter.</title>
        <authorList>
            <person name="Ma C."/>
        </authorList>
    </citation>
    <scope>NUCLEOTIDE SEQUENCE</scope>
    <source>
        <strain evidence="2">LJ419</strain>
    </source>
</reference>
<keyword evidence="1" id="KW-0732">Signal</keyword>
<dbReference type="Proteomes" id="UP001139000">
    <property type="component" value="Unassembled WGS sequence"/>
</dbReference>
<dbReference type="AlphaFoldDB" id="A0A9X1TFY7"/>
<name>A0A9X1TFY7_9BACT</name>
<protein>
    <recommendedName>
        <fullName evidence="4">Por secretion system C-terminal sorting domain-containing protein</fullName>
    </recommendedName>
</protein>
<gene>
    <name evidence="2" type="ORF">LXM26_25085</name>
</gene>
<proteinExistence type="predicted"/>
<sequence>MKISNISNLFCALALTLSLASFTTDKKKNNEEKAAANAVVFDAALYKVKETNKVKLSVDKAADERLRIVLKDKAGKVFYSEVFNDKDAKYRRVFDLEQMNDGVYYFELFYNKRKLVKEVQIQSTSEKLISLQ</sequence>
<evidence type="ECO:0008006" key="4">
    <source>
        <dbReference type="Google" id="ProtNLM"/>
    </source>
</evidence>